<evidence type="ECO:0008006" key="4">
    <source>
        <dbReference type="Google" id="ProtNLM"/>
    </source>
</evidence>
<comment type="caution">
    <text evidence="2">The sequence shown here is derived from an EMBL/GenBank/DDBJ whole genome shotgun (WGS) entry which is preliminary data.</text>
</comment>
<dbReference type="Proteomes" id="UP000612899">
    <property type="component" value="Unassembled WGS sequence"/>
</dbReference>
<proteinExistence type="predicted"/>
<evidence type="ECO:0000313" key="2">
    <source>
        <dbReference type="EMBL" id="GIH04035.1"/>
    </source>
</evidence>
<accession>A0A8J3Q565</accession>
<dbReference type="AlphaFoldDB" id="A0A8J3Q565"/>
<evidence type="ECO:0000313" key="3">
    <source>
        <dbReference type="Proteomes" id="UP000612899"/>
    </source>
</evidence>
<dbReference type="EMBL" id="BONY01000010">
    <property type="protein sequence ID" value="GIH04035.1"/>
    <property type="molecule type" value="Genomic_DNA"/>
</dbReference>
<organism evidence="2 3">
    <name type="scientific">Rhizocola hellebori</name>
    <dbReference type="NCBI Taxonomy" id="1392758"/>
    <lineage>
        <taxon>Bacteria</taxon>
        <taxon>Bacillati</taxon>
        <taxon>Actinomycetota</taxon>
        <taxon>Actinomycetes</taxon>
        <taxon>Micromonosporales</taxon>
        <taxon>Micromonosporaceae</taxon>
        <taxon>Rhizocola</taxon>
    </lineage>
</organism>
<feature type="signal peptide" evidence="1">
    <location>
        <begin position="1"/>
        <end position="26"/>
    </location>
</feature>
<reference evidence="2" key="1">
    <citation type="submission" date="2021-01" db="EMBL/GenBank/DDBJ databases">
        <title>Whole genome shotgun sequence of Rhizocola hellebori NBRC 109834.</title>
        <authorList>
            <person name="Komaki H."/>
            <person name="Tamura T."/>
        </authorList>
    </citation>
    <scope>NUCLEOTIDE SEQUENCE</scope>
    <source>
        <strain evidence="2">NBRC 109834</strain>
    </source>
</reference>
<protein>
    <recommendedName>
        <fullName evidence="4">Nucleotide-binding protein</fullName>
    </recommendedName>
</protein>
<sequence length="227" mass="23652">MFAFRRYASMVVLVLGSVGVAAPASATATPPRVVSIAQARALPLGTTVTVYATATTPSGWLESSSFDKGFGLQDHSAGIYVSVAVDLAIAPRDKVLVTGQLRDSFGLLQLAADPSQVHVRGKGSRIHPRRTATGAVNEATEGSLVRVAGAVTQAPVSDLPYGYIFHLDDGSGDLTIFVSTQPNIDLSGVTIGKTVAVTGFSGQFDTHYEVNPRFQSDITVSSRGAGD</sequence>
<gene>
    <name evidence="2" type="ORF">Rhe02_21020</name>
</gene>
<dbReference type="RefSeq" id="WP_203907929.1">
    <property type="nucleotide sequence ID" value="NZ_BONY01000010.1"/>
</dbReference>
<evidence type="ECO:0000256" key="1">
    <source>
        <dbReference type="SAM" id="SignalP"/>
    </source>
</evidence>
<name>A0A8J3Q565_9ACTN</name>
<feature type="chain" id="PRO_5035179877" description="Nucleotide-binding protein" evidence="1">
    <location>
        <begin position="27"/>
        <end position="227"/>
    </location>
</feature>
<keyword evidence="1" id="KW-0732">Signal</keyword>
<keyword evidence="3" id="KW-1185">Reference proteome</keyword>